<dbReference type="Gene3D" id="3.30.450.180">
    <property type="match status" value="1"/>
</dbReference>
<dbReference type="STRING" id="1198245.SAMN05444858_12411"/>
<sequence length="261" mass="28660">MNGDNALGDFLKARRGRVRPDEAGLTSFGRRRVPGLRRDELARLAGVSQHYLTRLEQGTDRNPSPQVLNALASALQLNQDERAHLTALATPAPPPREHAVASAAVRQLIDSFGQTPAYVRDRRFDVLAANKLAMALSPLYTPGQNLVRDMFRDPTVRTLFPDWAQIAAQSVAALRAEADARDPATADLIAELLADSQFRDLWTAHDVRPTRDEVKRFHHPVVGPLTLRRETLTVAGADGQVIIAYQAAPETPSAYALARLL</sequence>
<dbReference type="PANTHER" id="PTHR35010:SF2">
    <property type="entry name" value="BLL4672 PROTEIN"/>
    <property type="match status" value="1"/>
</dbReference>
<proteinExistence type="predicted"/>
<dbReference type="SUPFAM" id="SSF47413">
    <property type="entry name" value="lambda repressor-like DNA-binding domains"/>
    <property type="match status" value="1"/>
</dbReference>
<keyword evidence="3" id="KW-1185">Reference proteome</keyword>
<dbReference type="OrthoDB" id="4790304at2"/>
<organism evidence="2 3">
    <name type="scientific">Micromonospora avicenniae</name>
    <dbReference type="NCBI Taxonomy" id="1198245"/>
    <lineage>
        <taxon>Bacteria</taxon>
        <taxon>Bacillati</taxon>
        <taxon>Actinomycetota</taxon>
        <taxon>Actinomycetes</taxon>
        <taxon>Micromonosporales</taxon>
        <taxon>Micromonosporaceae</taxon>
        <taxon>Micromonospora</taxon>
    </lineage>
</organism>
<dbReference type="InterPro" id="IPR041413">
    <property type="entry name" value="MLTR_LBD"/>
</dbReference>
<evidence type="ECO:0000313" key="3">
    <source>
        <dbReference type="Proteomes" id="UP000186004"/>
    </source>
</evidence>
<name>A0A1N7EI54_9ACTN</name>
<dbReference type="SMART" id="SM00530">
    <property type="entry name" value="HTH_XRE"/>
    <property type="match status" value="1"/>
</dbReference>
<dbReference type="InterPro" id="IPR001387">
    <property type="entry name" value="Cro/C1-type_HTH"/>
</dbReference>
<dbReference type="AlphaFoldDB" id="A0A1N7EI54"/>
<dbReference type="Gene3D" id="1.10.260.40">
    <property type="entry name" value="lambda repressor-like DNA-binding domains"/>
    <property type="match status" value="1"/>
</dbReference>
<protein>
    <submittedName>
        <fullName evidence="2">Helix-turn-helix domain-containing protein</fullName>
    </submittedName>
</protein>
<dbReference type="PROSITE" id="PS50943">
    <property type="entry name" value="HTH_CROC1"/>
    <property type="match status" value="1"/>
</dbReference>
<accession>A0A1N7EI54</accession>
<dbReference type="GO" id="GO:0003677">
    <property type="term" value="F:DNA binding"/>
    <property type="evidence" value="ECO:0007669"/>
    <property type="project" value="InterPro"/>
</dbReference>
<dbReference type="CDD" id="cd00093">
    <property type="entry name" value="HTH_XRE"/>
    <property type="match status" value="1"/>
</dbReference>
<dbReference type="Pfam" id="PF17765">
    <property type="entry name" value="MLTR_LBD"/>
    <property type="match status" value="1"/>
</dbReference>
<reference evidence="2 3" key="1">
    <citation type="submission" date="2017-01" db="EMBL/GenBank/DDBJ databases">
        <authorList>
            <person name="Mah S.A."/>
            <person name="Swanson W.J."/>
            <person name="Moy G.W."/>
            <person name="Vacquier V.D."/>
        </authorList>
    </citation>
    <scope>NUCLEOTIDE SEQUENCE [LARGE SCALE GENOMIC DNA]</scope>
    <source>
        <strain evidence="2 3">DSM 45758</strain>
    </source>
</reference>
<dbReference type="InterPro" id="IPR010982">
    <property type="entry name" value="Lambda_DNA-bd_dom_sf"/>
</dbReference>
<dbReference type="RefSeq" id="WP_076473423.1">
    <property type="nucleotide sequence ID" value="NZ_FTNF01000024.1"/>
</dbReference>
<dbReference type="PANTHER" id="PTHR35010">
    <property type="entry name" value="BLL4672 PROTEIN-RELATED"/>
    <property type="match status" value="1"/>
</dbReference>
<evidence type="ECO:0000313" key="2">
    <source>
        <dbReference type="EMBL" id="SIR87843.1"/>
    </source>
</evidence>
<dbReference type="Pfam" id="PF13560">
    <property type="entry name" value="HTH_31"/>
    <property type="match status" value="1"/>
</dbReference>
<gene>
    <name evidence="2" type="ORF">SAMN05444858_12411</name>
</gene>
<dbReference type="EMBL" id="FTNF01000024">
    <property type="protein sequence ID" value="SIR87843.1"/>
    <property type="molecule type" value="Genomic_DNA"/>
</dbReference>
<evidence type="ECO:0000259" key="1">
    <source>
        <dbReference type="PROSITE" id="PS50943"/>
    </source>
</evidence>
<feature type="domain" description="HTH cro/C1-type" evidence="1">
    <location>
        <begin position="35"/>
        <end position="82"/>
    </location>
</feature>
<dbReference type="Proteomes" id="UP000186004">
    <property type="component" value="Unassembled WGS sequence"/>
</dbReference>